<proteinExistence type="predicted"/>
<feature type="compositionally biased region" description="Polar residues" evidence="1">
    <location>
        <begin position="690"/>
        <end position="700"/>
    </location>
</feature>
<feature type="compositionally biased region" description="Basic and acidic residues" evidence="1">
    <location>
        <begin position="944"/>
        <end position="998"/>
    </location>
</feature>
<feature type="compositionally biased region" description="Low complexity" evidence="1">
    <location>
        <begin position="1013"/>
        <end position="1026"/>
    </location>
</feature>
<reference evidence="2" key="2">
    <citation type="submission" date="2025-09" db="UniProtKB">
        <authorList>
            <consortium name="Ensembl"/>
        </authorList>
    </citation>
    <scope>IDENTIFICATION</scope>
</reference>
<feature type="compositionally biased region" description="Basic residues" evidence="1">
    <location>
        <begin position="1144"/>
        <end position="1157"/>
    </location>
</feature>
<feature type="compositionally biased region" description="Basic and acidic residues" evidence="1">
    <location>
        <begin position="1051"/>
        <end position="1063"/>
    </location>
</feature>
<feature type="compositionally biased region" description="Basic residues" evidence="1">
    <location>
        <begin position="845"/>
        <end position="864"/>
    </location>
</feature>
<feature type="region of interest" description="Disordered" evidence="1">
    <location>
        <begin position="258"/>
        <end position="277"/>
    </location>
</feature>
<dbReference type="PANTHER" id="PTHR33888:SF1">
    <property type="entry name" value="RIKEN CDNA 4932415D10 GENE"/>
    <property type="match status" value="1"/>
</dbReference>
<feature type="region of interest" description="Disordered" evidence="1">
    <location>
        <begin position="394"/>
        <end position="415"/>
    </location>
</feature>
<dbReference type="GO" id="GO:0005615">
    <property type="term" value="C:extracellular space"/>
    <property type="evidence" value="ECO:0007669"/>
    <property type="project" value="TreeGrafter"/>
</dbReference>
<feature type="compositionally biased region" description="Basic and acidic residues" evidence="1">
    <location>
        <begin position="1131"/>
        <end position="1143"/>
    </location>
</feature>
<evidence type="ECO:0000313" key="2">
    <source>
        <dbReference type="Ensembl" id="ENSSDAP00000007400.1"/>
    </source>
</evidence>
<feature type="compositionally biased region" description="Polar residues" evidence="1">
    <location>
        <begin position="644"/>
        <end position="664"/>
    </location>
</feature>
<feature type="compositionally biased region" description="Polar residues" evidence="1">
    <location>
        <begin position="514"/>
        <end position="528"/>
    </location>
</feature>
<feature type="region of interest" description="Disordered" evidence="1">
    <location>
        <begin position="508"/>
        <end position="555"/>
    </location>
</feature>
<keyword evidence="3" id="KW-1185">Reference proteome</keyword>
<dbReference type="PANTHER" id="PTHR33888">
    <property type="entry name" value="RIKEN CDNA 4932415D10 GENE"/>
    <property type="match status" value="1"/>
</dbReference>
<accession>A0A8C9PFB3</accession>
<feature type="compositionally biased region" description="Basic and acidic residues" evidence="1">
    <location>
        <begin position="813"/>
        <end position="823"/>
    </location>
</feature>
<dbReference type="Proteomes" id="UP000694422">
    <property type="component" value="Unplaced"/>
</dbReference>
<feature type="compositionally biased region" description="Low complexity" evidence="1">
    <location>
        <begin position="824"/>
        <end position="838"/>
    </location>
</feature>
<dbReference type="AlphaFoldDB" id="A0A8C9PFB3"/>
<dbReference type="Ensembl" id="ENSSDAT00000008420.1">
    <property type="protein sequence ID" value="ENSSDAP00000007400.1"/>
    <property type="gene ID" value="ENSSDAG00000006771.1"/>
</dbReference>
<feature type="compositionally biased region" description="Basic and acidic residues" evidence="1">
    <location>
        <begin position="1172"/>
        <end position="1187"/>
    </location>
</feature>
<evidence type="ECO:0000313" key="3">
    <source>
        <dbReference type="Proteomes" id="UP000694422"/>
    </source>
</evidence>
<feature type="compositionally biased region" description="Basic and acidic residues" evidence="1">
    <location>
        <begin position="792"/>
        <end position="801"/>
    </location>
</feature>
<feature type="compositionally biased region" description="Basic and acidic residues" evidence="1">
    <location>
        <begin position="587"/>
        <end position="621"/>
    </location>
</feature>
<feature type="compositionally biased region" description="Basic and acidic residues" evidence="1">
    <location>
        <begin position="865"/>
        <end position="934"/>
    </location>
</feature>
<feature type="region of interest" description="Disordered" evidence="1">
    <location>
        <begin position="585"/>
        <end position="674"/>
    </location>
</feature>
<feature type="compositionally biased region" description="Polar residues" evidence="1">
    <location>
        <begin position="68"/>
        <end position="79"/>
    </location>
</feature>
<evidence type="ECO:0000256" key="1">
    <source>
        <dbReference type="SAM" id="MobiDB-lite"/>
    </source>
</evidence>
<reference evidence="2" key="1">
    <citation type="submission" date="2025-08" db="UniProtKB">
        <authorList>
            <consortium name="Ensembl"/>
        </authorList>
    </citation>
    <scope>IDENTIFICATION</scope>
</reference>
<protein>
    <submittedName>
        <fullName evidence="2">Uncharacterized protein</fullName>
    </submittedName>
</protein>
<sequence>MQSSSLLWDLQNEPSDNIVDIVETPHPETVGVDITSKEITKKKQMEKSEDSLQNHSQHPSRSRRSPSGTFQGRSGSQRGSARPFLGRKQNVWENHVNRQRLPRKYLSAMLMLGNVLGTTMEKKLCSRICLAERATTDIYKSIQNLFGVPAELMEFSQSLLENGPCTISQHSVVKSYIQRHTLCHGPDQRGTLRMWTRGSTASIIRQYSGTRLGTKKTDSKLSNISQEVTQHMPISYVEGQLPALAKSESSIKIYYNREDPISQEESENTQSDSQRRIFKSQHSFKPSYLSPVKTDFSEQFQLLQELQLKIAAKLLRSQIPPNVPPPLASGLVLKYPICLQCGRCLGFNCCHKIHTTFGPYLLIYPQIHLVSTPEGHGEIRLHLGFRLRTGKRSQVSKYHGRSRPMTPNSPIAPSKRKAKIYTPVSKNPTPTRDFQSTAFQSPAPVQVYSKQRQWGSPGLIGKTEIGEFGHYELSHVHSLSESDSVSCYQDETWARVRTKKSWDSKFPVKRINKGTPNTNSGATIQSPSKEFPAPLKRKRTVVARTSSASLKRPIKKSPQPKFLRLLFQGLKQAFQAACRMIASFGQKPEDRTRPDDLWSSKSYDSKQKARDYCLPKDKKGDGTPVVKQRPPSPSTKKEDILLEDTNQSKSAPQPQTESPCQSRPLQLPKPTVSQREVTLQTATVRQTLGVVQNDSSSSAKKTLHKDEISSQKSKNLLKSETRLQVKRNAHSYHNGKGPHKKASCHQGDRTLQNAPEKSQRSPSDRTLSSVSERSHQGLSEGTHRSPLKRSHHDAPERRCHSLLDGSHQSSSERPLHSPSEKNHVSPSEVVCPSPSERSICSPSERKHHRPSERSHRRPSGRKHHSSLERRRSTSERSHRTPSERSRPSTSERSHPSTSERSRRSTSERSRPSTSERSHPSTSERSRRSTSERSRQSTSPRSHRSSSERKRHSPSEKRCRSPSERRLRSPTERSRRSPSERSPRSPSERGRRSATERSRRSPRSPSERRRRSPSGRSPGSPSGRSRGNFSKISFGSPPEIRGHSPSGRTHHSPFEMRQHRPSERSKHRHPERSDHSTTDRTCHRPSERSQRRHSKRRHRGHSQRRHRGHSGRRHRGHSGRRHRSHSERRHSSHTEGIHQNLPKERLKHSSPKERPRHSLSKDSKSYSAMPPADQKENFKSKTSLEARS</sequence>
<organism evidence="2 3">
    <name type="scientific">Spermophilus dauricus</name>
    <name type="common">Daurian ground squirrel</name>
    <dbReference type="NCBI Taxonomy" id="99837"/>
    <lineage>
        <taxon>Eukaryota</taxon>
        <taxon>Metazoa</taxon>
        <taxon>Chordata</taxon>
        <taxon>Craniata</taxon>
        <taxon>Vertebrata</taxon>
        <taxon>Euteleostomi</taxon>
        <taxon>Mammalia</taxon>
        <taxon>Eutheria</taxon>
        <taxon>Euarchontoglires</taxon>
        <taxon>Glires</taxon>
        <taxon>Rodentia</taxon>
        <taxon>Sciuromorpha</taxon>
        <taxon>Sciuridae</taxon>
        <taxon>Xerinae</taxon>
        <taxon>Marmotini</taxon>
        <taxon>Spermophilus</taxon>
    </lineage>
</organism>
<name>A0A8C9PFB3_SPEDA</name>
<feature type="compositionally biased region" description="Basic residues" evidence="1">
    <location>
        <begin position="1089"/>
        <end position="1130"/>
    </location>
</feature>
<feature type="compositionally biased region" description="Basic and acidic residues" evidence="1">
    <location>
        <begin position="35"/>
        <end position="52"/>
    </location>
</feature>
<feature type="region of interest" description="Disordered" evidence="1">
    <location>
        <begin position="14"/>
        <end position="89"/>
    </location>
</feature>
<feature type="region of interest" description="Disordered" evidence="1">
    <location>
        <begin position="690"/>
        <end position="1187"/>
    </location>
</feature>
<feature type="compositionally biased region" description="Polar residues" evidence="1">
    <location>
        <begin position="764"/>
        <end position="779"/>
    </location>
</feature>
<feature type="compositionally biased region" description="Basic and acidic residues" evidence="1">
    <location>
        <begin position="1070"/>
        <end position="1088"/>
    </location>
</feature>